<feature type="signal peptide" evidence="8">
    <location>
        <begin position="1"/>
        <end position="20"/>
    </location>
</feature>
<evidence type="ECO:0000256" key="8">
    <source>
        <dbReference type="SAM" id="SignalP"/>
    </source>
</evidence>
<reference evidence="10" key="1">
    <citation type="submission" date="2011-09" db="EMBL/GenBank/DDBJ databases">
        <title>The permanent draft genome of Mucilaginibacter paludis DSM 18603.</title>
        <authorList>
            <consortium name="US DOE Joint Genome Institute (JGI-PGF)"/>
            <person name="Lucas S."/>
            <person name="Han J."/>
            <person name="Lapidus A."/>
            <person name="Bruce D."/>
            <person name="Goodwin L."/>
            <person name="Pitluck S."/>
            <person name="Peters L."/>
            <person name="Kyrpides N."/>
            <person name="Mavromatis K."/>
            <person name="Ivanova N."/>
            <person name="Mikhailova N."/>
            <person name="Held B."/>
            <person name="Detter J.C."/>
            <person name="Tapia R."/>
            <person name="Han C."/>
            <person name="Land M."/>
            <person name="Hauser L."/>
            <person name="Markowitz V."/>
            <person name="Cheng J.-F."/>
            <person name="Hugenholtz P."/>
            <person name="Woyke T."/>
            <person name="Wu D."/>
            <person name="Tindall B."/>
            <person name="Brambilla E."/>
            <person name="Klenk H.-P."/>
            <person name="Eisen J.A."/>
        </authorList>
    </citation>
    <scope>NUCLEOTIDE SEQUENCE [LARGE SCALE GENOMIC DNA]</scope>
    <source>
        <strain evidence="10">DSM 18603</strain>
    </source>
</reference>
<dbReference type="eggNOG" id="COG1629">
    <property type="taxonomic scope" value="Bacteria"/>
</dbReference>
<keyword evidence="4 7" id="KW-0812">Transmembrane</keyword>
<evidence type="ECO:0000313" key="10">
    <source>
        <dbReference type="EMBL" id="EHQ29907.1"/>
    </source>
</evidence>
<keyword evidence="2 7" id="KW-0813">Transport</keyword>
<dbReference type="STRING" id="714943.Mucpa_5841"/>
<dbReference type="AlphaFoldDB" id="H1Y7R2"/>
<evidence type="ECO:0000256" key="4">
    <source>
        <dbReference type="ARBA" id="ARBA00022692"/>
    </source>
</evidence>
<dbReference type="InterPro" id="IPR013784">
    <property type="entry name" value="Carb-bd-like_fold"/>
</dbReference>
<dbReference type="InterPro" id="IPR037066">
    <property type="entry name" value="Plug_dom_sf"/>
</dbReference>
<dbReference type="InterPro" id="IPR036942">
    <property type="entry name" value="Beta-barrel_TonB_sf"/>
</dbReference>
<keyword evidence="6 7" id="KW-0998">Cell outer membrane</keyword>
<dbReference type="SUPFAM" id="SSF56935">
    <property type="entry name" value="Porins"/>
    <property type="match status" value="1"/>
</dbReference>
<dbReference type="GO" id="GO:0009279">
    <property type="term" value="C:cell outer membrane"/>
    <property type="evidence" value="ECO:0007669"/>
    <property type="project" value="UniProtKB-SubCell"/>
</dbReference>
<comment type="similarity">
    <text evidence="7">Belongs to the TonB-dependent receptor family.</text>
</comment>
<keyword evidence="5 7" id="KW-0472">Membrane</keyword>
<evidence type="ECO:0000256" key="5">
    <source>
        <dbReference type="ARBA" id="ARBA00023136"/>
    </source>
</evidence>
<dbReference type="PROSITE" id="PS52016">
    <property type="entry name" value="TONB_DEPENDENT_REC_3"/>
    <property type="match status" value="1"/>
</dbReference>
<dbReference type="InterPro" id="IPR039426">
    <property type="entry name" value="TonB-dep_rcpt-like"/>
</dbReference>
<gene>
    <name evidence="10" type="ORF">Mucpa_5841</name>
</gene>
<dbReference type="EMBL" id="CM001403">
    <property type="protein sequence ID" value="EHQ29907.1"/>
    <property type="molecule type" value="Genomic_DNA"/>
</dbReference>
<dbReference type="Gene3D" id="2.170.130.10">
    <property type="entry name" value="TonB-dependent receptor, plug domain"/>
    <property type="match status" value="1"/>
</dbReference>
<keyword evidence="8" id="KW-0732">Signal</keyword>
<evidence type="ECO:0000256" key="2">
    <source>
        <dbReference type="ARBA" id="ARBA00022448"/>
    </source>
</evidence>
<keyword evidence="10" id="KW-0675">Receptor</keyword>
<keyword evidence="11" id="KW-1185">Reference proteome</keyword>
<dbReference type="Pfam" id="PF14905">
    <property type="entry name" value="OMP_b-brl_3"/>
    <property type="match status" value="1"/>
</dbReference>
<feature type="domain" description="Outer membrane protein beta-barrel" evidence="9">
    <location>
        <begin position="382"/>
        <end position="787"/>
    </location>
</feature>
<accession>H1Y7R2</accession>
<dbReference type="PANTHER" id="PTHR40980:SF4">
    <property type="entry name" value="TONB-DEPENDENT RECEPTOR-LIKE BETA-BARREL DOMAIN-CONTAINING PROTEIN"/>
    <property type="match status" value="1"/>
</dbReference>
<dbReference type="Proteomes" id="UP000002774">
    <property type="component" value="Chromosome"/>
</dbReference>
<evidence type="ECO:0000256" key="1">
    <source>
        <dbReference type="ARBA" id="ARBA00004571"/>
    </source>
</evidence>
<dbReference type="InterPro" id="IPR041700">
    <property type="entry name" value="OMP_b-brl_3"/>
</dbReference>
<evidence type="ECO:0000256" key="7">
    <source>
        <dbReference type="PROSITE-ProRule" id="PRU01360"/>
    </source>
</evidence>
<protein>
    <submittedName>
        <fullName evidence="10">TonB-dependent receptor plug</fullName>
    </submittedName>
</protein>
<evidence type="ECO:0000256" key="3">
    <source>
        <dbReference type="ARBA" id="ARBA00022452"/>
    </source>
</evidence>
<evidence type="ECO:0000256" key="6">
    <source>
        <dbReference type="ARBA" id="ARBA00023237"/>
    </source>
</evidence>
<dbReference type="RefSeq" id="WP_008511363.1">
    <property type="nucleotide sequence ID" value="NZ_CM001403.1"/>
</dbReference>
<evidence type="ECO:0000259" key="9">
    <source>
        <dbReference type="Pfam" id="PF14905"/>
    </source>
</evidence>
<keyword evidence="3 7" id="KW-1134">Transmembrane beta strand</keyword>
<dbReference type="GO" id="GO:0030246">
    <property type="term" value="F:carbohydrate binding"/>
    <property type="evidence" value="ECO:0007669"/>
    <property type="project" value="InterPro"/>
</dbReference>
<dbReference type="Gene3D" id="2.60.40.1120">
    <property type="entry name" value="Carboxypeptidase-like, regulatory domain"/>
    <property type="match status" value="1"/>
</dbReference>
<dbReference type="PANTHER" id="PTHR40980">
    <property type="entry name" value="PLUG DOMAIN-CONTAINING PROTEIN"/>
    <property type="match status" value="1"/>
</dbReference>
<organism evidence="10 11">
    <name type="scientific">Mucilaginibacter paludis DSM 18603</name>
    <dbReference type="NCBI Taxonomy" id="714943"/>
    <lineage>
        <taxon>Bacteria</taxon>
        <taxon>Pseudomonadati</taxon>
        <taxon>Bacteroidota</taxon>
        <taxon>Sphingobacteriia</taxon>
        <taxon>Sphingobacteriales</taxon>
        <taxon>Sphingobacteriaceae</taxon>
        <taxon>Mucilaginibacter</taxon>
    </lineage>
</organism>
<proteinExistence type="inferred from homology"/>
<dbReference type="SUPFAM" id="SSF49452">
    <property type="entry name" value="Starch-binding domain-like"/>
    <property type="match status" value="1"/>
</dbReference>
<feature type="chain" id="PRO_5003557531" evidence="8">
    <location>
        <begin position="21"/>
        <end position="813"/>
    </location>
</feature>
<dbReference type="Gene3D" id="2.40.170.20">
    <property type="entry name" value="TonB-dependent receptor, beta-barrel domain"/>
    <property type="match status" value="1"/>
</dbReference>
<name>H1Y7R2_9SPHI</name>
<dbReference type="OrthoDB" id="606851at2"/>
<dbReference type="HOGENOM" id="CLU_017617_1_0_10"/>
<sequence length="813" mass="89870">MQIKLTAFLAAWLTIASIVAFVQTGASLSGQVLGADGKPADAATVLLVQTRDSAVVKTALANVAGKYLFEGLKPGNYRIWVTMMGYQNYKSENIIVEKQPLVMPLINLQHSGTLLKAVAITAQKQLIEHQPDRTVVNVDALIGNAGATALDVLEKSPGVIVDNNGAISLQGKNSVKIYIDDKPTYLSGADLENYLRSLSASTINQIELMTNPPAKYDAAGNGGIINIRTKRGKAKGFNGGLSLSYSQGKYGKTNNSANFNYRDSKINLFGNLSYSTGNNFNDLDINRYFENADGSLQSKFLQNSFIRRTSKTYNAKLGLDYYASAKTTWGLGLTGLLNPGDEHTINTSRLLSAQNTPDSTIVANNAEHRSFKNGGINLNYRHQYNAGGPELTADLDYLRYDNTLSQGFDNSSYLPNGMLINHDLLTGALPSAIDIYAAKTDYTHPLKSGLKLAGGLKTSYTQTDNIANYFYTVNQNTTPDYDKTNHFIYKENINAAYINASRDFKRLSVQLGLRFENTVSKGHQLGNVQKPDSVFKRNYNGLFPTVYLQYKLDTAGNQQISLNYGRRIDRPYYEDLNPFLAPLDKFTYYTGNPFLRPAYTQNIELSHTYKKITTTLSYSKTRDNVDETIEIVNGIYYSRPGNLGSTVVKGISVDASVDPAKWLSLQLFATAVNIHTRSDFYNGPLDTKGTYYFVKPMLQFKLPRDWTAQLNGLYQSRVTSAQFVTGNMGRVNAALSKKISASTTLKLVVNDIFYTNVNSGDINNLANTRADYHNLSDTRTAVLSLSYRFGKAIANQRKHESTGAESEQNRVKN</sequence>
<comment type="subcellular location">
    <subcellularLocation>
        <location evidence="1 7">Cell outer membrane</location>
        <topology evidence="1 7">Multi-pass membrane protein</topology>
    </subcellularLocation>
</comment>
<dbReference type="Pfam" id="PF13620">
    <property type="entry name" value="CarboxypepD_reg"/>
    <property type="match status" value="1"/>
</dbReference>
<evidence type="ECO:0000313" key="11">
    <source>
        <dbReference type="Proteomes" id="UP000002774"/>
    </source>
</evidence>